<dbReference type="FunFam" id="2.130.10.10:FF:002549">
    <property type="entry name" value="Bromodomain and WD repeat domain-containing 3"/>
    <property type="match status" value="1"/>
</dbReference>
<feature type="region of interest" description="Disordered" evidence="6">
    <location>
        <begin position="1522"/>
        <end position="1988"/>
    </location>
</feature>
<dbReference type="InterPro" id="IPR057451">
    <property type="entry name" value="BRWD/PHIP_AD"/>
</dbReference>
<keyword evidence="1 5" id="KW-0853">WD repeat</keyword>
<proteinExistence type="predicted"/>
<comment type="caution">
    <text evidence="8">The sequence shown here is derived from an EMBL/GenBank/DDBJ whole genome shotgun (WGS) entry which is preliminary data.</text>
</comment>
<dbReference type="InterPro" id="IPR036322">
    <property type="entry name" value="WD40_repeat_dom_sf"/>
</dbReference>
<accession>A0A8S3YMZ7</accession>
<feature type="compositionally biased region" description="Acidic residues" evidence="6">
    <location>
        <begin position="1586"/>
        <end position="1600"/>
    </location>
</feature>
<dbReference type="Gene3D" id="2.30.30.1040">
    <property type="match status" value="1"/>
</dbReference>
<dbReference type="Gene3D" id="2.130.10.10">
    <property type="entry name" value="YVTN repeat-like/Quinoprotein amine dehydrogenase"/>
    <property type="match status" value="2"/>
</dbReference>
<evidence type="ECO:0000259" key="7">
    <source>
        <dbReference type="PROSITE" id="PS50014"/>
    </source>
</evidence>
<evidence type="ECO:0000256" key="1">
    <source>
        <dbReference type="ARBA" id="ARBA00022574"/>
    </source>
</evidence>
<dbReference type="Proteomes" id="UP000678393">
    <property type="component" value="Unassembled WGS sequence"/>
</dbReference>
<dbReference type="PRINTS" id="PR00503">
    <property type="entry name" value="BROMODOMAIN"/>
</dbReference>
<evidence type="ECO:0000256" key="6">
    <source>
        <dbReference type="SAM" id="MobiDB-lite"/>
    </source>
</evidence>
<evidence type="ECO:0000256" key="2">
    <source>
        <dbReference type="ARBA" id="ARBA00022737"/>
    </source>
</evidence>
<feature type="domain" description="Bromo" evidence="7">
    <location>
        <begin position="1394"/>
        <end position="1464"/>
    </location>
</feature>
<feature type="compositionally biased region" description="Polar residues" evidence="6">
    <location>
        <begin position="714"/>
        <end position="741"/>
    </location>
</feature>
<dbReference type="GO" id="GO:0006357">
    <property type="term" value="P:regulation of transcription by RNA polymerase II"/>
    <property type="evidence" value="ECO:0007669"/>
    <property type="project" value="TreeGrafter"/>
</dbReference>
<sequence length="2011" mass="225966">MDTQTSSSSILEPELYFLIARFLSSGPCQRATKVLLEELDEFKLLPQRVDWEGKQHNRSYENLVYLNRHIRSDHLLRIVERVGALLDKEIKPSVPGVRSLLGAGSLSLLRTSEGARQTKWSPAHHMIRYHGAPLYPPVNLAVPAVPHVLKGYETSGVVRHHSVVPTSIFSRFSMHGRKLGHLSAVYCVLFDRTGSCIFTGADDALVKIWSTFDMRLLATLRGHSAEITDMAVSYENTLLASGSCDKVVRVWCLRSKATAAVLQAHSSMITSVQFCPKSIGDTRYLVSTGNDGCVCFWQFNCRSNVFSQKPVKFVERSRAGAQMLCSSFSPGGAFLATGNSDHVVRVYFLHSMGIEKICELEAHTDKVDSICYSNCLNRFVSGSNDGTARIWRYERQEWRATVLNMNAKLTKCPPTPEQNRNVTQDQLRVTMVSWSMDDAMVITAVSDFSIKVWNAYTGALLQVLEGHEDEVFVVEASPSDARILLSAGHDGKMILWDIYTGVKIKKFFNLIEGQGHGAVFDCKFSPDGHSLAATDSHGHLLLMGLGTNDRCKKIPQQLFFHTDYRPLIRDANNYVLDEQTQQPPHLMPPPFLVDIDGNPYPANIQRLVPGRENCNDASLVPQIVVNAHGESEVIGDIDVEGRVEPPQVPNGDVESEADDDEEDDEEDDDRDVRPGSMRISRSVARPSIDVMIEELQRQQDQRLRQDQRPRQDPGSSSRRSVQVMSPPQLSSPFTPRSNLQNRIGMRRSGEIEGVRQSLGNVAVRSTKKERDAARRHVTVRPLDLDSLKAEEEKRSAYGEDEIKRFLSERKKKLLSPYETNTASILETKKRGQKSKKASDRQREEDVPENVETARNRLTTRALYDTEEEEEEDGGSDLDLWNSENTSDDYSDWVGDQADSNLEPPKRRSQRKRVRRRLYSSSNDDDEGDKSDSSTTEESSEEEKEDGGNDEPSTSSRRELKQKTASQNNTGKKKQKTKKRKKPRLVPADPNLKPVTQLDEKMKPPEWITTVIPRKAPFVPQMGDEVVYFRQGHEQYLLAVLRKQVYKVHLDKNQPWHKIPNLRAQELVKIVGIKWLITPTRLCCLKLAFMDSSSGRLTGRSFTIKYHDMPDVIDFLVLKQHYDISVERGWKPGVRFRSMIDDQWWLGAIKSQEPLNPEFPDSLFQCFNVQWDNGEYEKISPWDMEPIDPKRKPATVGGGVSVTQDEYKALLYVPKRTEWPSCGREAESQRLTQGLGILMQHSIAESFNAPVDLQKFPTYACFVSYPIDLSTIKTRLENGFYRRITALQWDVRLIAANASIFNKSGSVIVKNANAISETLLRFIKDHTCQDPLPMLTELAHSDMKMGSSDEDSHPGSSGKTSKSRKSPNRKKHKHGPKADPDVWVEQCESLLATLFECEDSEPFRVPVDPALYPDYEDIVKNPMDLTTVHTKLATGHYGNPVDLCRDIRLMFQNSKIFNTNKRSRIYSMTLRLSALFEAHIVEIIKNWKLALKASGRVRKHHRPGSSTSAQTLTSWDAFTSSIFDSSQPSSSTQPLSIRLPGKDGMVSALGSSSSSSQQMNGHFSGFKRSTGVNGGDDSDATIVDKDDKDDDGDTEVCDEETGVNGHFNNTDDDDVSDDDDDKDNDYRPTNFRLHSGKSAMKGKGSTRGKGKSTRPLPTRTVRERLKKSNVFYTSDGNSNVDDLSGSDCDEELTKVPSRKCKSKISSKSPDDSDNASSDELSYQASRRKTPRSSLAAKRRPAGRSSSFKKYPSSDYEGTPSHRKARGTRSKKRAVLSEEEEEEVKSRIKKNSSSALSRSARSARTQKKSYAEDESDLSVKAEDEDDDEVELEDDVCNNLDSEEESSEEVDEDSEDELITKSLRKSTKDSKKASSKSQKRSKLDSHSNDSDSDSLSNVPRKRTRLRTSPQPKHSRRTSKSHSPPVNKISNKRVKNGQKSGSTRQTRNRGKQRVTYIEDDSDEDNDSGDSNSDSDNLEEAGARNVSSRGRVRKLTARARASFKKQMGLTSGLYAG</sequence>
<reference evidence="8" key="1">
    <citation type="submission" date="2021-04" db="EMBL/GenBank/DDBJ databases">
        <authorList>
            <consortium name="Molecular Ecology Group"/>
        </authorList>
    </citation>
    <scope>NUCLEOTIDE SEQUENCE</scope>
</reference>
<feature type="repeat" description="WD" evidence="5">
    <location>
        <begin position="220"/>
        <end position="261"/>
    </location>
</feature>
<dbReference type="Pfam" id="PF00400">
    <property type="entry name" value="WD40"/>
    <property type="match status" value="7"/>
</dbReference>
<feature type="compositionally biased region" description="Acidic residues" evidence="6">
    <location>
        <begin position="864"/>
        <end position="875"/>
    </location>
</feature>
<dbReference type="FunFam" id="1.20.920.10:FF:000066">
    <property type="entry name" value="Transcription initiation factor TFIID subunit 1"/>
    <property type="match status" value="2"/>
</dbReference>
<feature type="region of interest" description="Disordered" evidence="6">
    <location>
        <begin position="635"/>
        <end position="685"/>
    </location>
</feature>
<keyword evidence="9" id="KW-1185">Reference proteome</keyword>
<dbReference type="Gene3D" id="1.20.920.10">
    <property type="entry name" value="Bromodomain-like"/>
    <property type="match status" value="2"/>
</dbReference>
<dbReference type="FunFam" id="2.30.30.1040:FF:000003">
    <property type="entry name" value="Bromodomain and WD repeat domain containing 1"/>
    <property type="match status" value="1"/>
</dbReference>
<keyword evidence="2" id="KW-0677">Repeat</keyword>
<feature type="compositionally biased region" description="Basic residues" evidence="6">
    <location>
        <begin position="970"/>
        <end position="983"/>
    </location>
</feature>
<feature type="compositionally biased region" description="Basic residues" evidence="6">
    <location>
        <begin position="1759"/>
        <end position="1772"/>
    </location>
</feature>
<feature type="compositionally biased region" description="Low complexity" evidence="6">
    <location>
        <begin position="1522"/>
        <end position="1536"/>
    </location>
</feature>
<dbReference type="InterPro" id="IPR019775">
    <property type="entry name" value="WD40_repeat_CS"/>
</dbReference>
<evidence type="ECO:0000313" key="9">
    <source>
        <dbReference type="Proteomes" id="UP000678393"/>
    </source>
</evidence>
<organism evidence="8 9">
    <name type="scientific">Candidula unifasciata</name>
    <dbReference type="NCBI Taxonomy" id="100452"/>
    <lineage>
        <taxon>Eukaryota</taxon>
        <taxon>Metazoa</taxon>
        <taxon>Spiralia</taxon>
        <taxon>Lophotrochozoa</taxon>
        <taxon>Mollusca</taxon>
        <taxon>Gastropoda</taxon>
        <taxon>Heterobranchia</taxon>
        <taxon>Euthyneura</taxon>
        <taxon>Panpulmonata</taxon>
        <taxon>Eupulmonata</taxon>
        <taxon>Stylommatophora</taxon>
        <taxon>Helicina</taxon>
        <taxon>Helicoidea</taxon>
        <taxon>Geomitridae</taxon>
        <taxon>Candidula</taxon>
    </lineage>
</organism>
<dbReference type="InterPro" id="IPR015943">
    <property type="entry name" value="WD40/YVTN_repeat-like_dom_sf"/>
</dbReference>
<dbReference type="InterPro" id="IPR036427">
    <property type="entry name" value="Bromodomain-like_sf"/>
</dbReference>
<dbReference type="PROSITE" id="PS50294">
    <property type="entry name" value="WD_REPEATS_REGION"/>
    <property type="match status" value="4"/>
</dbReference>
<feature type="compositionally biased region" description="Basic residues" evidence="6">
    <location>
        <begin position="1360"/>
        <end position="1374"/>
    </location>
</feature>
<dbReference type="SUPFAM" id="SSF50978">
    <property type="entry name" value="WD40 repeat-like"/>
    <property type="match status" value="1"/>
</dbReference>
<feature type="region of interest" description="Disordered" evidence="6">
    <location>
        <begin position="697"/>
        <end position="742"/>
    </location>
</feature>
<feature type="compositionally biased region" description="Acidic residues" evidence="6">
    <location>
        <begin position="1810"/>
        <end position="1854"/>
    </location>
</feature>
<feature type="repeat" description="WD" evidence="5">
    <location>
        <begin position="178"/>
        <end position="219"/>
    </location>
</feature>
<dbReference type="CDD" id="cd05529">
    <property type="entry name" value="Bromo_WDR9_I_like"/>
    <property type="match status" value="1"/>
</dbReference>
<feature type="repeat" description="WD" evidence="5">
    <location>
        <begin position="464"/>
        <end position="506"/>
    </location>
</feature>
<dbReference type="PANTHER" id="PTHR16266:SF17">
    <property type="entry name" value="BRWD3"/>
    <property type="match status" value="1"/>
</dbReference>
<protein>
    <recommendedName>
        <fullName evidence="7">Bromo domain-containing protein</fullName>
    </recommendedName>
</protein>
<feature type="compositionally biased region" description="Acidic residues" evidence="6">
    <location>
        <begin position="1953"/>
        <end position="1963"/>
    </location>
</feature>
<feature type="compositionally biased region" description="Acidic residues" evidence="6">
    <location>
        <begin position="653"/>
        <end position="669"/>
    </location>
</feature>
<dbReference type="PANTHER" id="PTHR16266">
    <property type="entry name" value="WD REPEAT DOMAIN 9"/>
    <property type="match status" value="1"/>
</dbReference>
<dbReference type="SUPFAM" id="SSF47370">
    <property type="entry name" value="Bromodomain"/>
    <property type="match status" value="2"/>
</dbReference>
<dbReference type="PROSITE" id="PS50014">
    <property type="entry name" value="BROMODOMAIN_2"/>
    <property type="match status" value="2"/>
</dbReference>
<feature type="region of interest" description="Disordered" evidence="6">
    <location>
        <begin position="1342"/>
        <end position="1378"/>
    </location>
</feature>
<feature type="compositionally biased region" description="Basic and acidic residues" evidence="6">
    <location>
        <begin position="697"/>
        <end position="711"/>
    </location>
</feature>
<feature type="compositionally biased region" description="Basic residues" evidence="6">
    <location>
        <begin position="1724"/>
        <end position="1740"/>
    </location>
</feature>
<dbReference type="GO" id="GO:0007010">
    <property type="term" value="P:cytoskeleton organization"/>
    <property type="evidence" value="ECO:0007669"/>
    <property type="project" value="TreeGrafter"/>
</dbReference>
<dbReference type="InterPro" id="IPR001487">
    <property type="entry name" value="Bromodomain"/>
</dbReference>
<dbReference type="PROSITE" id="PS00678">
    <property type="entry name" value="WD_REPEATS_1"/>
    <property type="match status" value="1"/>
</dbReference>
<feature type="compositionally biased region" description="Basic residues" evidence="6">
    <location>
        <begin position="906"/>
        <end position="917"/>
    </location>
</feature>
<feature type="compositionally biased region" description="Acidic residues" evidence="6">
    <location>
        <begin position="937"/>
        <end position="948"/>
    </location>
</feature>
<feature type="domain" description="Bromo" evidence="7">
    <location>
        <begin position="1238"/>
        <end position="1308"/>
    </location>
</feature>
<dbReference type="GO" id="GO:0008360">
    <property type="term" value="P:regulation of cell shape"/>
    <property type="evidence" value="ECO:0007669"/>
    <property type="project" value="TreeGrafter"/>
</dbReference>
<dbReference type="InterPro" id="IPR052060">
    <property type="entry name" value="Bromo_WD_repeat"/>
</dbReference>
<feature type="compositionally biased region" description="Polar residues" evidence="6">
    <location>
        <begin position="1669"/>
        <end position="1680"/>
    </location>
</feature>
<dbReference type="GO" id="GO:0005634">
    <property type="term" value="C:nucleus"/>
    <property type="evidence" value="ECO:0007669"/>
    <property type="project" value="TreeGrafter"/>
</dbReference>
<feature type="repeat" description="WD" evidence="5">
    <location>
        <begin position="422"/>
        <end position="463"/>
    </location>
</feature>
<feature type="compositionally biased region" description="Low complexity" evidence="6">
    <location>
        <begin position="1790"/>
        <end position="1801"/>
    </location>
</feature>
<dbReference type="Pfam" id="PF25313">
    <property type="entry name" value="BRWD_AD"/>
    <property type="match status" value="1"/>
</dbReference>
<dbReference type="OrthoDB" id="538223at2759"/>
<dbReference type="InterPro" id="IPR057452">
    <property type="entry name" value="BRWD/PHIP_N"/>
</dbReference>
<dbReference type="Pfam" id="PF00439">
    <property type="entry name" value="Bromodomain"/>
    <property type="match status" value="2"/>
</dbReference>
<evidence type="ECO:0000313" key="8">
    <source>
        <dbReference type="EMBL" id="CAG5116902.1"/>
    </source>
</evidence>
<dbReference type="PROSITE" id="PS50082">
    <property type="entry name" value="WD_REPEATS_2"/>
    <property type="match status" value="6"/>
</dbReference>
<feature type="compositionally biased region" description="Acidic residues" evidence="6">
    <location>
        <begin position="1609"/>
        <end position="1622"/>
    </location>
</feature>
<keyword evidence="3 4" id="KW-0103">Bromodomain</keyword>
<evidence type="ECO:0000256" key="4">
    <source>
        <dbReference type="PROSITE-ProRule" id="PRU00035"/>
    </source>
</evidence>
<dbReference type="CDD" id="cd00200">
    <property type="entry name" value="WD40"/>
    <property type="match status" value="1"/>
</dbReference>
<dbReference type="SMART" id="SM00320">
    <property type="entry name" value="WD40"/>
    <property type="match status" value="8"/>
</dbReference>
<dbReference type="Pfam" id="PF25437">
    <property type="entry name" value="BRWD1_N"/>
    <property type="match status" value="1"/>
</dbReference>
<evidence type="ECO:0000256" key="5">
    <source>
        <dbReference type="PROSITE-ProRule" id="PRU00221"/>
    </source>
</evidence>
<dbReference type="SMART" id="SM00297">
    <property type="entry name" value="BROMO"/>
    <property type="match status" value="2"/>
</dbReference>
<dbReference type="InterPro" id="IPR001680">
    <property type="entry name" value="WD40_rpt"/>
</dbReference>
<dbReference type="EMBL" id="CAJHNH020000319">
    <property type="protein sequence ID" value="CAG5116902.1"/>
    <property type="molecule type" value="Genomic_DNA"/>
</dbReference>
<name>A0A8S3YMZ7_9EUPU</name>
<gene>
    <name evidence="8" type="ORF">CUNI_LOCUS2460</name>
</gene>
<feature type="region of interest" description="Disordered" evidence="6">
    <location>
        <begin position="824"/>
        <end position="995"/>
    </location>
</feature>
<feature type="repeat" description="WD" evidence="5">
    <location>
        <begin position="360"/>
        <end position="401"/>
    </location>
</feature>
<feature type="repeat" description="WD" evidence="5">
    <location>
        <begin position="262"/>
        <end position="307"/>
    </location>
</feature>
<evidence type="ECO:0000256" key="3">
    <source>
        <dbReference type="ARBA" id="ARBA00023117"/>
    </source>
</evidence>
<feature type="compositionally biased region" description="Polar residues" evidence="6">
    <location>
        <begin position="1713"/>
        <end position="1723"/>
    </location>
</feature>